<accession>A0ABF7QKV1</accession>
<feature type="transmembrane region" description="Helical" evidence="1">
    <location>
        <begin position="7"/>
        <end position="27"/>
    </location>
</feature>
<gene>
    <name evidence="2" type="ordered locus">Rleg2_1128</name>
</gene>
<evidence type="ECO:0000256" key="1">
    <source>
        <dbReference type="SAM" id="Phobius"/>
    </source>
</evidence>
<sequence>MNISRGLLRLWVVASGLWVIFVAFLSYEGIANPYVPGRAYYFRKDISFARQQAELEKSRAQPAWSNYEINTPDGFTYSMTGSSGDDAAKRVLAAIGTINYVNDPVVVERYTDDYRLLEEGVTRGVSEKIDVSVPDTVLFIGKSEPKDVKTRLAKEVYEGASKARELVVSKKRTEAITGAVELALLPPLVVFVLGYLLLWVGRGFRAR</sequence>
<dbReference type="RefSeq" id="WP_012557224.1">
    <property type="nucleotide sequence ID" value="NC_011369.1"/>
</dbReference>
<reference evidence="2 3" key="1">
    <citation type="journal article" date="2010" name="Stand. Genomic Sci.">
        <title>Complete genome sequence of Rhizobium leguminosarum bv trifolii strain WSM2304, an effective microsymbiont of the South American clover Trifolium polymorphum.</title>
        <authorList>
            <person name="Reeve W."/>
            <person name="O'Hara G."/>
            <person name="Chain P."/>
            <person name="Ardley J."/>
            <person name="Brau L."/>
            <person name="Nandesena K."/>
            <person name="Tiwari R."/>
            <person name="Malfatti S."/>
            <person name="Kiss H."/>
            <person name="Lapidus A."/>
            <person name="Copeland A."/>
            <person name="Nolan M."/>
            <person name="Land M."/>
            <person name="Ivanova N."/>
            <person name="Mavromatis K."/>
            <person name="Markowitz V."/>
            <person name="Kyrpides N."/>
            <person name="Melino V."/>
            <person name="Denton M."/>
            <person name="Yates R."/>
            <person name="Howieson J."/>
        </authorList>
    </citation>
    <scope>NUCLEOTIDE SEQUENCE [LARGE SCALE GENOMIC DNA]</scope>
    <source>
        <strain evidence="2 3">WSM2304</strain>
    </source>
</reference>
<dbReference type="EMBL" id="CP001191">
    <property type="protein sequence ID" value="ACI54422.1"/>
    <property type="molecule type" value="Genomic_DNA"/>
</dbReference>
<evidence type="ECO:0000313" key="2">
    <source>
        <dbReference type="EMBL" id="ACI54422.1"/>
    </source>
</evidence>
<evidence type="ECO:0000313" key="3">
    <source>
        <dbReference type="Proteomes" id="UP000008330"/>
    </source>
</evidence>
<proteinExistence type="predicted"/>
<dbReference type="KEGG" id="rlt:Rleg2_1128"/>
<dbReference type="AlphaFoldDB" id="A0ABF7QKV1"/>
<name>A0ABF7QKV1_RHILW</name>
<feature type="transmembrane region" description="Helical" evidence="1">
    <location>
        <begin position="182"/>
        <end position="201"/>
    </location>
</feature>
<keyword evidence="1" id="KW-0472">Membrane</keyword>
<organism evidence="2 3">
    <name type="scientific">Rhizobium leguminosarum bv. trifolii (strain WSM2304)</name>
    <dbReference type="NCBI Taxonomy" id="395492"/>
    <lineage>
        <taxon>Bacteria</taxon>
        <taxon>Pseudomonadati</taxon>
        <taxon>Pseudomonadota</taxon>
        <taxon>Alphaproteobacteria</taxon>
        <taxon>Hyphomicrobiales</taxon>
        <taxon>Rhizobiaceae</taxon>
        <taxon>Rhizobium/Agrobacterium group</taxon>
        <taxon>Rhizobium</taxon>
    </lineage>
</organism>
<keyword evidence="1" id="KW-0812">Transmembrane</keyword>
<protein>
    <submittedName>
        <fullName evidence="2">Uncharacterized protein</fullName>
    </submittedName>
</protein>
<dbReference type="Proteomes" id="UP000008330">
    <property type="component" value="Chromosome"/>
</dbReference>
<keyword evidence="1" id="KW-1133">Transmembrane helix</keyword>
<keyword evidence="3" id="KW-1185">Reference proteome</keyword>